<feature type="non-terminal residue" evidence="2">
    <location>
        <position position="65"/>
    </location>
</feature>
<evidence type="ECO:0000256" key="1">
    <source>
        <dbReference type="SAM" id="MobiDB-lite"/>
    </source>
</evidence>
<gene>
    <name evidence="2" type="ORF">BN2614_LOCUS2</name>
</gene>
<dbReference type="EMBL" id="CYRY02044115">
    <property type="protein sequence ID" value="VCX38929.1"/>
    <property type="molecule type" value="Genomic_DNA"/>
</dbReference>
<name>A0A9X9M8C8_GULGU</name>
<comment type="caution">
    <text evidence="2">The sequence shown here is derived from an EMBL/GenBank/DDBJ whole genome shotgun (WGS) entry which is preliminary data.</text>
</comment>
<reference evidence="2 3" key="1">
    <citation type="submission" date="2018-10" db="EMBL/GenBank/DDBJ databases">
        <authorList>
            <person name="Ekblom R."/>
            <person name="Jareborg N."/>
        </authorList>
    </citation>
    <scope>NUCLEOTIDE SEQUENCE [LARGE SCALE GENOMIC DNA]</scope>
    <source>
        <tissue evidence="2">Muscle</tissue>
    </source>
</reference>
<accession>A0A9X9M8C8</accession>
<protein>
    <submittedName>
        <fullName evidence="2">Uncharacterized protein</fullName>
    </submittedName>
</protein>
<evidence type="ECO:0000313" key="3">
    <source>
        <dbReference type="Proteomes" id="UP000269945"/>
    </source>
</evidence>
<dbReference type="Proteomes" id="UP000269945">
    <property type="component" value="Unassembled WGS sequence"/>
</dbReference>
<keyword evidence="3" id="KW-1185">Reference proteome</keyword>
<evidence type="ECO:0000313" key="2">
    <source>
        <dbReference type="EMBL" id="VCX38929.1"/>
    </source>
</evidence>
<sequence>MWYLCTHALLQPPHMGVEGLFLCQVHFLLGYPVLPRSPSMPPAQHQLNSGSPLSPLAPEQQAFLQ</sequence>
<proteinExistence type="predicted"/>
<feature type="region of interest" description="Disordered" evidence="1">
    <location>
        <begin position="40"/>
        <end position="65"/>
    </location>
</feature>
<organism evidence="2 3">
    <name type="scientific">Gulo gulo</name>
    <name type="common">Wolverine</name>
    <name type="synonym">Gluton</name>
    <dbReference type="NCBI Taxonomy" id="48420"/>
    <lineage>
        <taxon>Eukaryota</taxon>
        <taxon>Metazoa</taxon>
        <taxon>Chordata</taxon>
        <taxon>Craniata</taxon>
        <taxon>Vertebrata</taxon>
        <taxon>Euteleostomi</taxon>
        <taxon>Mammalia</taxon>
        <taxon>Eutheria</taxon>
        <taxon>Laurasiatheria</taxon>
        <taxon>Carnivora</taxon>
        <taxon>Caniformia</taxon>
        <taxon>Musteloidea</taxon>
        <taxon>Mustelidae</taxon>
        <taxon>Guloninae</taxon>
        <taxon>Gulo</taxon>
    </lineage>
</organism>
<dbReference type="AlphaFoldDB" id="A0A9X9M8C8"/>